<keyword evidence="10 12" id="KW-0408">Iron</keyword>
<evidence type="ECO:0000256" key="3">
    <source>
        <dbReference type="ARBA" id="ARBA00004174"/>
    </source>
</evidence>
<sequence>MLPACVLSWPFYGLTSIIALYWYFTRNFNYFKKRGIIGPRPVPVLGNLWDVIFVSNPELEVQRFKKYGKIYGVFEGQKPILRIGEPAIVKEIIVKEFNTFQTRRDTSNAKHPIVDLIVTLRGDEWRRMRSTGSPTTSVQLRTMYPLVSQSANEFVNALAKRVTPDGDNTLDMKAWFECYAMDVLAVCIFGAKTGAYTDPNDPFVVNARKIFRPPGWKIVATLVVPTFLLDMFNIKTETDDTATNFFYKITLKLLREKEERSRADNPGQKMLSENELISQLFASMNGGFEAASSIMAFCAHELALHQDLQERLYREVLALPPLDAAGEPDYEPILKLPYLDAVVAETMRLHSPALRPSRIATKDFRLTDTDITVEKGLMVEISAYGMHRSDEFFPRAEQFIPDRFLPENRSQVVPYSYTPYGGGPRGCIGQRFSQMVMKMAIAYLVRRFQFRLCGKTQVPVPLRKYIRFTSADAAYLALDPRP</sequence>
<keyword evidence="15" id="KW-1185">Reference proteome</keyword>
<evidence type="ECO:0000256" key="5">
    <source>
        <dbReference type="ARBA" id="ARBA00010617"/>
    </source>
</evidence>
<evidence type="ECO:0000256" key="7">
    <source>
        <dbReference type="ARBA" id="ARBA00022723"/>
    </source>
</evidence>
<evidence type="ECO:0000256" key="8">
    <source>
        <dbReference type="ARBA" id="ARBA00022848"/>
    </source>
</evidence>
<comment type="cofactor">
    <cofactor evidence="1 12">
        <name>heme</name>
        <dbReference type="ChEBI" id="CHEBI:30413"/>
    </cofactor>
</comment>
<gene>
    <name evidence="14" type="ORF">OSB1V03_LOCUS10087</name>
</gene>
<comment type="subcellular location">
    <subcellularLocation>
        <location evidence="4">Endoplasmic reticulum membrane</location>
        <topology evidence="4">Peripheral membrane protein</topology>
    </subcellularLocation>
    <subcellularLocation>
        <location evidence="3">Microsome membrane</location>
        <topology evidence="3">Peripheral membrane protein</topology>
    </subcellularLocation>
</comment>
<dbReference type="PANTHER" id="PTHR24302:SF15">
    <property type="entry name" value="FATTY-ACID PEROXYGENASE"/>
    <property type="match status" value="1"/>
</dbReference>
<dbReference type="GO" id="GO:0005789">
    <property type="term" value="C:endoplasmic reticulum membrane"/>
    <property type="evidence" value="ECO:0007669"/>
    <property type="project" value="UniProtKB-SubCell"/>
</dbReference>
<dbReference type="SUPFAM" id="SSF48264">
    <property type="entry name" value="Cytochrome P450"/>
    <property type="match status" value="1"/>
</dbReference>
<accession>A0A7R9KWL1</accession>
<comment type="function">
    <text evidence="2">May be involved in the metabolism of insect hormones and in the breakdown of synthetic insecticides.</text>
</comment>
<keyword evidence="9" id="KW-0560">Oxidoreductase</keyword>
<feature type="transmembrane region" description="Helical" evidence="13">
    <location>
        <begin position="6"/>
        <end position="24"/>
    </location>
</feature>
<dbReference type="PANTHER" id="PTHR24302">
    <property type="entry name" value="CYTOCHROME P450 FAMILY 3"/>
    <property type="match status" value="1"/>
</dbReference>
<dbReference type="AlphaFoldDB" id="A0A7R9KWL1"/>
<dbReference type="InterPro" id="IPR002403">
    <property type="entry name" value="Cyt_P450_E_grp-IV"/>
</dbReference>
<dbReference type="OrthoDB" id="1470350at2759"/>
<dbReference type="InterPro" id="IPR050705">
    <property type="entry name" value="Cytochrome_P450_3A"/>
</dbReference>
<comment type="similarity">
    <text evidence="5">Belongs to the cytochrome P450 family.</text>
</comment>
<dbReference type="FunFam" id="1.10.630.10:FF:000182">
    <property type="entry name" value="Cytochrome P450 3A4"/>
    <property type="match status" value="1"/>
</dbReference>
<dbReference type="InterPro" id="IPR036396">
    <property type="entry name" value="Cyt_P450_sf"/>
</dbReference>
<keyword evidence="11" id="KW-0503">Monooxygenase</keyword>
<proteinExistence type="inferred from homology"/>
<reference evidence="14" key="1">
    <citation type="submission" date="2020-11" db="EMBL/GenBank/DDBJ databases">
        <authorList>
            <person name="Tran Van P."/>
        </authorList>
    </citation>
    <scope>NUCLEOTIDE SEQUENCE</scope>
</reference>
<dbReference type="Proteomes" id="UP000759131">
    <property type="component" value="Unassembled WGS sequence"/>
</dbReference>
<evidence type="ECO:0000313" key="15">
    <source>
        <dbReference type="Proteomes" id="UP000759131"/>
    </source>
</evidence>
<evidence type="ECO:0000256" key="13">
    <source>
        <dbReference type="SAM" id="Phobius"/>
    </source>
</evidence>
<keyword evidence="13" id="KW-0472">Membrane</keyword>
<dbReference type="GO" id="GO:0008395">
    <property type="term" value="F:steroid hydroxylase activity"/>
    <property type="evidence" value="ECO:0007669"/>
    <property type="project" value="TreeGrafter"/>
</dbReference>
<evidence type="ECO:0000256" key="6">
    <source>
        <dbReference type="ARBA" id="ARBA00022617"/>
    </source>
</evidence>
<name>A0A7R9KWL1_9ACAR</name>
<keyword evidence="8" id="KW-0256">Endoplasmic reticulum</keyword>
<evidence type="ECO:0000256" key="2">
    <source>
        <dbReference type="ARBA" id="ARBA00003690"/>
    </source>
</evidence>
<dbReference type="GO" id="GO:0005506">
    <property type="term" value="F:iron ion binding"/>
    <property type="evidence" value="ECO:0007669"/>
    <property type="project" value="InterPro"/>
</dbReference>
<protein>
    <recommendedName>
        <fullName evidence="16">Cytochrome P450</fullName>
    </recommendedName>
</protein>
<evidence type="ECO:0000313" key="14">
    <source>
        <dbReference type="EMBL" id="CAD7629672.1"/>
    </source>
</evidence>
<feature type="binding site" description="axial binding residue" evidence="12">
    <location>
        <position position="427"/>
    </location>
    <ligand>
        <name>heme</name>
        <dbReference type="ChEBI" id="CHEBI:30413"/>
    </ligand>
    <ligandPart>
        <name>Fe</name>
        <dbReference type="ChEBI" id="CHEBI:18248"/>
    </ligandPart>
</feature>
<dbReference type="EMBL" id="OC861743">
    <property type="protein sequence ID" value="CAD7629672.1"/>
    <property type="molecule type" value="Genomic_DNA"/>
</dbReference>
<keyword evidence="13" id="KW-1133">Transmembrane helix</keyword>
<dbReference type="PRINTS" id="PR00465">
    <property type="entry name" value="EP450IV"/>
</dbReference>
<evidence type="ECO:0000256" key="4">
    <source>
        <dbReference type="ARBA" id="ARBA00004406"/>
    </source>
</evidence>
<evidence type="ECO:0000256" key="1">
    <source>
        <dbReference type="ARBA" id="ARBA00001971"/>
    </source>
</evidence>
<dbReference type="PRINTS" id="PR00385">
    <property type="entry name" value="P450"/>
</dbReference>
<dbReference type="Pfam" id="PF00067">
    <property type="entry name" value="p450"/>
    <property type="match status" value="1"/>
</dbReference>
<dbReference type="InterPro" id="IPR001128">
    <property type="entry name" value="Cyt_P450"/>
</dbReference>
<keyword evidence="13" id="KW-0812">Transmembrane</keyword>
<evidence type="ECO:0000256" key="10">
    <source>
        <dbReference type="ARBA" id="ARBA00023004"/>
    </source>
</evidence>
<evidence type="ECO:0000256" key="12">
    <source>
        <dbReference type="PIRSR" id="PIRSR602403-1"/>
    </source>
</evidence>
<dbReference type="EMBL" id="CAJPIZ010007168">
    <property type="protein sequence ID" value="CAG2110102.1"/>
    <property type="molecule type" value="Genomic_DNA"/>
</dbReference>
<dbReference type="Gene3D" id="1.10.630.10">
    <property type="entry name" value="Cytochrome P450"/>
    <property type="match status" value="1"/>
</dbReference>
<dbReference type="GO" id="GO:0016705">
    <property type="term" value="F:oxidoreductase activity, acting on paired donors, with incorporation or reduction of molecular oxygen"/>
    <property type="evidence" value="ECO:0007669"/>
    <property type="project" value="InterPro"/>
</dbReference>
<keyword evidence="7 12" id="KW-0479">Metal-binding</keyword>
<evidence type="ECO:0000256" key="9">
    <source>
        <dbReference type="ARBA" id="ARBA00023002"/>
    </source>
</evidence>
<organism evidence="14">
    <name type="scientific">Medioppia subpectinata</name>
    <dbReference type="NCBI Taxonomy" id="1979941"/>
    <lineage>
        <taxon>Eukaryota</taxon>
        <taxon>Metazoa</taxon>
        <taxon>Ecdysozoa</taxon>
        <taxon>Arthropoda</taxon>
        <taxon>Chelicerata</taxon>
        <taxon>Arachnida</taxon>
        <taxon>Acari</taxon>
        <taxon>Acariformes</taxon>
        <taxon>Sarcoptiformes</taxon>
        <taxon>Oribatida</taxon>
        <taxon>Brachypylina</taxon>
        <taxon>Oppioidea</taxon>
        <taxon>Oppiidae</taxon>
        <taxon>Medioppia</taxon>
    </lineage>
</organism>
<evidence type="ECO:0008006" key="16">
    <source>
        <dbReference type="Google" id="ProtNLM"/>
    </source>
</evidence>
<keyword evidence="8" id="KW-0492">Microsome</keyword>
<keyword evidence="6 12" id="KW-0349">Heme</keyword>
<evidence type="ECO:0000256" key="11">
    <source>
        <dbReference type="ARBA" id="ARBA00023033"/>
    </source>
</evidence>
<dbReference type="GO" id="GO:0020037">
    <property type="term" value="F:heme binding"/>
    <property type="evidence" value="ECO:0007669"/>
    <property type="project" value="InterPro"/>
</dbReference>